<feature type="region of interest" description="Disordered" evidence="1">
    <location>
        <begin position="1"/>
        <end position="21"/>
    </location>
</feature>
<name>A0A5C1Y985_9MICO</name>
<dbReference type="PANTHER" id="PTHR39441">
    <property type="entry name" value="DUF2252 DOMAIN-CONTAINING PROTEIN"/>
    <property type="match status" value="1"/>
</dbReference>
<accession>A0A5C1Y985</accession>
<protein>
    <submittedName>
        <fullName evidence="2">DUF2252 domain-containing protein</fullName>
    </submittedName>
</protein>
<organism evidence="2 3">
    <name type="scientific">Protaetiibacter larvae</name>
    <dbReference type="NCBI Taxonomy" id="2592654"/>
    <lineage>
        <taxon>Bacteria</taxon>
        <taxon>Bacillati</taxon>
        <taxon>Actinomycetota</taxon>
        <taxon>Actinomycetes</taxon>
        <taxon>Micrococcales</taxon>
        <taxon>Microbacteriaceae</taxon>
        <taxon>Protaetiibacter</taxon>
    </lineage>
</organism>
<dbReference type="Proteomes" id="UP000322159">
    <property type="component" value="Chromosome"/>
</dbReference>
<gene>
    <name evidence="2" type="ORF">FLP23_06860</name>
</gene>
<proteinExistence type="predicted"/>
<dbReference type="AlphaFoldDB" id="A0A5C1Y985"/>
<keyword evidence="3" id="KW-1185">Reference proteome</keyword>
<dbReference type="EMBL" id="CP043504">
    <property type="protein sequence ID" value="QEO09749.1"/>
    <property type="molecule type" value="Genomic_DNA"/>
</dbReference>
<reference evidence="2 3" key="1">
    <citation type="submission" date="2019-09" db="EMBL/GenBank/DDBJ databases">
        <title>Genome sequencing of strain KACC 19322.</title>
        <authorList>
            <person name="Heo J."/>
            <person name="Kim S.-J."/>
            <person name="Kim J.-S."/>
            <person name="Hong S.-B."/>
            <person name="Kwon S.-W."/>
        </authorList>
    </citation>
    <scope>NUCLEOTIDE SEQUENCE [LARGE SCALE GENOMIC DNA]</scope>
    <source>
        <strain evidence="2 3">KACC 19322</strain>
    </source>
</reference>
<evidence type="ECO:0000313" key="2">
    <source>
        <dbReference type="EMBL" id="QEO09749.1"/>
    </source>
</evidence>
<evidence type="ECO:0000256" key="1">
    <source>
        <dbReference type="SAM" id="MobiDB-lite"/>
    </source>
</evidence>
<sequence>MTQTSTKARIEAGRATREARPREALAQLSVDDRDPIGILVEQNRTRVPELLPLRTQRMSASPFAFYRGTAAIMAADLARDPHSGIVVASCGDAHLSNFGFYASQERTLMFDLNDFDEAAWAPWEWDLKRLVTSVVVAGQAGSRDDAVIRGAARGAVIAYARVIEAAIRMSPTQRYFSHFAASGDTSTLDPESGEVLRAAIKDAQKRTAERAARKLTEHSPDGIRRFVDAPPTFVRAGSQQQSSLRSLLDSYTASADIDIQLLLRNYRVTDVARRVVGVGSVGTRGYLVLFVDGDDNTLLLQAKEAGQSVLAEYGHAEQPPEFADHVARLGQGGRVVALQRILQASSDPFLGYLQDDGVDYYVRQFHDMKGSIDVEALSDTAFTTYAEACSVVLARAHAQSPRTAEIAGYAGGGKKLAEIILPWAYAYAALSRQDYDAFLQSVDADTRAS</sequence>
<dbReference type="RefSeq" id="WP_149325168.1">
    <property type="nucleotide sequence ID" value="NZ_CP043504.1"/>
</dbReference>
<evidence type="ECO:0000313" key="3">
    <source>
        <dbReference type="Proteomes" id="UP000322159"/>
    </source>
</evidence>
<dbReference type="PANTHER" id="PTHR39441:SF1">
    <property type="entry name" value="DUF2252 DOMAIN-CONTAINING PROTEIN"/>
    <property type="match status" value="1"/>
</dbReference>
<feature type="compositionally biased region" description="Basic and acidic residues" evidence="1">
    <location>
        <begin position="8"/>
        <end position="21"/>
    </location>
</feature>
<dbReference type="Pfam" id="PF10009">
    <property type="entry name" value="DUF2252"/>
    <property type="match status" value="1"/>
</dbReference>
<dbReference type="OrthoDB" id="1491115at2"/>
<dbReference type="InterPro" id="IPR018721">
    <property type="entry name" value="DUF2252"/>
</dbReference>
<dbReference type="KEGG" id="lyk:FLP23_06860"/>